<name>A0A8S5MRR8_9CAUD</name>
<sequence>MQTVLISELYVFMLARKSLLVNAFCTDFKTLFYEVFICTKFIAS</sequence>
<reference evidence="1" key="1">
    <citation type="journal article" date="2021" name="Proc. Natl. Acad. Sci. U.S.A.">
        <title>A Catalog of Tens of Thousands of Viruses from Human Metagenomes Reveals Hidden Associations with Chronic Diseases.</title>
        <authorList>
            <person name="Tisza M.J."/>
            <person name="Buck C.B."/>
        </authorList>
    </citation>
    <scope>NUCLEOTIDE SEQUENCE</scope>
    <source>
        <strain evidence="1">CtD6g5</strain>
    </source>
</reference>
<protein>
    <submittedName>
        <fullName evidence="1">Uncharacterized protein</fullName>
    </submittedName>
</protein>
<organism evidence="1">
    <name type="scientific">Siphoviridae sp. ctD6g5</name>
    <dbReference type="NCBI Taxonomy" id="2826196"/>
    <lineage>
        <taxon>Viruses</taxon>
        <taxon>Duplodnaviria</taxon>
        <taxon>Heunggongvirae</taxon>
        <taxon>Uroviricota</taxon>
        <taxon>Caudoviricetes</taxon>
    </lineage>
</organism>
<accession>A0A8S5MRR8</accession>
<dbReference type="EMBL" id="BK014970">
    <property type="protein sequence ID" value="DAD85009.1"/>
    <property type="molecule type" value="Genomic_DNA"/>
</dbReference>
<evidence type="ECO:0000313" key="1">
    <source>
        <dbReference type="EMBL" id="DAD85009.1"/>
    </source>
</evidence>
<proteinExistence type="predicted"/>